<dbReference type="AlphaFoldDB" id="A0A166WKQ8"/>
<gene>
    <name evidence="1" type="ORF">BBO_09055</name>
</gene>
<reference evidence="1 2" key="1">
    <citation type="journal article" date="2016" name="Genome Biol. Evol.">
        <title>Divergent and convergent evolution of fungal pathogenicity.</title>
        <authorList>
            <person name="Shang Y."/>
            <person name="Xiao G."/>
            <person name="Zheng P."/>
            <person name="Cen K."/>
            <person name="Zhan S."/>
            <person name="Wang C."/>
        </authorList>
    </citation>
    <scope>NUCLEOTIDE SEQUENCE [LARGE SCALE GENOMIC DNA]</scope>
    <source>
        <strain evidence="1 2">RCEF 3172</strain>
    </source>
</reference>
<accession>A0A166WKQ8</accession>
<dbReference type="OrthoDB" id="38045at2759"/>
<name>A0A166WKQ8_9HYPO</name>
<keyword evidence="2" id="KW-1185">Reference proteome</keyword>
<proteinExistence type="predicted"/>
<sequence>MLEVSESAYKPVDHHTLVDNCIAQLIFNDMVDAEDEIVSIYSRRFDHGYPTPSLERDAALAEALPHLENKDILSRGRFGAWTYEVSNQDHSYMQGVEAVDRIHSGAVELTLGYPDLVNRRVNSERRLPGFSG</sequence>
<dbReference type="InterPro" id="IPR036188">
    <property type="entry name" value="FAD/NAD-bd_sf"/>
</dbReference>
<evidence type="ECO:0000313" key="2">
    <source>
        <dbReference type="Proteomes" id="UP000076863"/>
    </source>
</evidence>
<dbReference type="EMBL" id="AZHA01000048">
    <property type="protein sequence ID" value="OAA34838.1"/>
    <property type="molecule type" value="Genomic_DNA"/>
</dbReference>
<dbReference type="Proteomes" id="UP000076863">
    <property type="component" value="Unassembled WGS sequence"/>
</dbReference>
<protein>
    <submittedName>
        <fullName evidence="1">UDP-galactopyranose mutase</fullName>
    </submittedName>
</protein>
<evidence type="ECO:0000313" key="1">
    <source>
        <dbReference type="EMBL" id="OAA34838.1"/>
    </source>
</evidence>
<dbReference type="Gene3D" id="3.50.50.60">
    <property type="entry name" value="FAD/NAD(P)-binding domain"/>
    <property type="match status" value="1"/>
</dbReference>
<organism evidence="1 2">
    <name type="scientific">Beauveria brongniartii RCEF 3172</name>
    <dbReference type="NCBI Taxonomy" id="1081107"/>
    <lineage>
        <taxon>Eukaryota</taxon>
        <taxon>Fungi</taxon>
        <taxon>Dikarya</taxon>
        <taxon>Ascomycota</taxon>
        <taxon>Pezizomycotina</taxon>
        <taxon>Sordariomycetes</taxon>
        <taxon>Hypocreomycetidae</taxon>
        <taxon>Hypocreales</taxon>
        <taxon>Cordycipitaceae</taxon>
        <taxon>Beauveria</taxon>
        <taxon>Beauveria brongniartii</taxon>
    </lineage>
</organism>
<comment type="caution">
    <text evidence="1">The sequence shown here is derived from an EMBL/GenBank/DDBJ whole genome shotgun (WGS) entry which is preliminary data.</text>
</comment>